<reference evidence="1 2" key="1">
    <citation type="submission" date="2019-03" db="EMBL/GenBank/DDBJ databases">
        <title>Novel species of Flavobacterium.</title>
        <authorList>
            <person name="Liu Q."/>
            <person name="Xin Y.-H."/>
        </authorList>
    </citation>
    <scope>NUCLEOTIDE SEQUENCE [LARGE SCALE GENOMIC DNA]</scope>
    <source>
        <strain evidence="1 2">LB3P52</strain>
    </source>
</reference>
<dbReference type="Proteomes" id="UP000294814">
    <property type="component" value="Unassembled WGS sequence"/>
</dbReference>
<dbReference type="EMBL" id="SMLG01000007">
    <property type="protein sequence ID" value="TDE43464.1"/>
    <property type="molecule type" value="Genomic_DNA"/>
</dbReference>
<gene>
    <name evidence="1" type="ORF">E0I26_10435</name>
</gene>
<name>A0A4R5F6H5_9FLAO</name>
<comment type="caution">
    <text evidence="1">The sequence shown here is derived from an EMBL/GenBank/DDBJ whole genome shotgun (WGS) entry which is preliminary data.</text>
</comment>
<organism evidence="1 2">
    <name type="scientific">Flavobacterium rhamnosiphilum</name>
    <dbReference type="NCBI Taxonomy" id="2541724"/>
    <lineage>
        <taxon>Bacteria</taxon>
        <taxon>Pseudomonadati</taxon>
        <taxon>Bacteroidota</taxon>
        <taxon>Flavobacteriia</taxon>
        <taxon>Flavobacteriales</taxon>
        <taxon>Flavobacteriaceae</taxon>
        <taxon>Flavobacterium</taxon>
    </lineage>
</organism>
<protein>
    <submittedName>
        <fullName evidence="1">Uncharacterized protein</fullName>
    </submittedName>
</protein>
<dbReference type="RefSeq" id="WP_131916422.1">
    <property type="nucleotide sequence ID" value="NZ_SMLG01000007.1"/>
</dbReference>
<dbReference type="OrthoDB" id="6385805at2"/>
<keyword evidence="2" id="KW-1185">Reference proteome</keyword>
<accession>A0A4R5F6H5</accession>
<evidence type="ECO:0000313" key="2">
    <source>
        <dbReference type="Proteomes" id="UP000294814"/>
    </source>
</evidence>
<dbReference type="AlphaFoldDB" id="A0A4R5F6H5"/>
<proteinExistence type="predicted"/>
<sequence>MINFQKIEIKDKNDFKKVPNPFIGLITKQHLGKTCISFKTDRDDVTLSRELKKILNKINFEKSNLLFLTNNLTLEGEEILKKNSIEYINISNFPWTDESYISIRK</sequence>
<evidence type="ECO:0000313" key="1">
    <source>
        <dbReference type="EMBL" id="TDE43464.1"/>
    </source>
</evidence>